<evidence type="ECO:0000313" key="2">
    <source>
        <dbReference type="Proteomes" id="UP000178086"/>
    </source>
</evidence>
<accession>A0A1F2UTM4</accession>
<evidence type="ECO:0000313" key="1">
    <source>
        <dbReference type="EMBL" id="OFW33983.1"/>
    </source>
</evidence>
<dbReference type="Proteomes" id="UP000178086">
    <property type="component" value="Unassembled WGS sequence"/>
</dbReference>
<comment type="caution">
    <text evidence="1">The sequence shown here is derived from an EMBL/GenBank/DDBJ whole genome shotgun (WGS) entry which is preliminary data.</text>
</comment>
<sequence length="98" mass="11313">MGFISSGMANFAIPAINRVMRSASSILTMGERMFLRQKMHEMRVRDEVIERILIRRQIELIEELTIAVRQRERDQAKIDAILAAFLDIAEKRDELAAP</sequence>
<dbReference type="EMBL" id="MELI01000055">
    <property type="protein sequence ID" value="OFW33983.1"/>
    <property type="molecule type" value="Genomic_DNA"/>
</dbReference>
<protein>
    <submittedName>
        <fullName evidence="1">Uncharacterized protein</fullName>
    </submittedName>
</protein>
<gene>
    <name evidence="1" type="ORF">A2074_06135</name>
</gene>
<name>A0A1F2UTM4_9ACTN</name>
<reference evidence="1 2" key="1">
    <citation type="journal article" date="2016" name="Nat. Commun.">
        <title>Thousands of microbial genomes shed light on interconnected biogeochemical processes in an aquifer system.</title>
        <authorList>
            <person name="Anantharaman K."/>
            <person name="Brown C.T."/>
            <person name="Hug L.A."/>
            <person name="Sharon I."/>
            <person name="Castelle C.J."/>
            <person name="Probst A.J."/>
            <person name="Thomas B.C."/>
            <person name="Singh A."/>
            <person name="Wilkins M.J."/>
            <person name="Karaoz U."/>
            <person name="Brodie E.L."/>
            <person name="Williams K.H."/>
            <person name="Hubbard S.S."/>
            <person name="Banfield J.F."/>
        </authorList>
    </citation>
    <scope>NUCLEOTIDE SEQUENCE [LARGE SCALE GENOMIC DNA]</scope>
</reference>
<proteinExistence type="predicted"/>
<dbReference type="AlphaFoldDB" id="A0A1F2UTM4"/>
<organism evidence="1 2">
    <name type="scientific">Candidatus Aquicultor primus</name>
    <dbReference type="NCBI Taxonomy" id="1797195"/>
    <lineage>
        <taxon>Bacteria</taxon>
        <taxon>Bacillati</taxon>
        <taxon>Actinomycetota</taxon>
        <taxon>Candidatus Aquicultoria</taxon>
        <taxon>Candidatus Aquicultorales</taxon>
        <taxon>Candidatus Aquicultoraceae</taxon>
        <taxon>Candidatus Aquicultor</taxon>
    </lineage>
</organism>